<comment type="subcellular location">
    <subcellularLocation>
        <location evidence="1">Cell membrane</location>
        <topology evidence="1">Multi-pass membrane protein</topology>
    </subcellularLocation>
</comment>
<keyword evidence="3 6" id="KW-0812">Transmembrane</keyword>
<feature type="transmembrane region" description="Helical" evidence="6">
    <location>
        <begin position="112"/>
        <end position="133"/>
    </location>
</feature>
<dbReference type="RefSeq" id="WP_089827991.1">
    <property type="nucleotide sequence ID" value="NZ_FODV01000035.1"/>
</dbReference>
<feature type="transmembrane region" description="Helical" evidence="6">
    <location>
        <begin position="378"/>
        <end position="396"/>
    </location>
</feature>
<keyword evidence="2" id="KW-1003">Cell membrane</keyword>
<keyword evidence="4 6" id="KW-1133">Transmembrane helix</keyword>
<gene>
    <name evidence="7" type="ORF">SAMN04487948_13513</name>
</gene>
<evidence type="ECO:0000256" key="3">
    <source>
        <dbReference type="ARBA" id="ARBA00022692"/>
    </source>
</evidence>
<feature type="transmembrane region" description="Helical" evidence="6">
    <location>
        <begin position="77"/>
        <end position="100"/>
    </location>
</feature>
<dbReference type="PANTHER" id="PTHR30250:SF28">
    <property type="entry name" value="POLYSACCHARIDE BIOSYNTHESIS PROTEIN"/>
    <property type="match status" value="1"/>
</dbReference>
<name>A0A1H8WN85_9EURY</name>
<feature type="transmembrane region" description="Helical" evidence="6">
    <location>
        <begin position="438"/>
        <end position="455"/>
    </location>
</feature>
<keyword evidence="5 6" id="KW-0472">Membrane</keyword>
<feature type="transmembrane region" description="Helical" evidence="6">
    <location>
        <begin position="145"/>
        <end position="165"/>
    </location>
</feature>
<organism evidence="7 8">
    <name type="scientific">Halogranum amylolyticum</name>
    <dbReference type="NCBI Taxonomy" id="660520"/>
    <lineage>
        <taxon>Archaea</taxon>
        <taxon>Methanobacteriati</taxon>
        <taxon>Methanobacteriota</taxon>
        <taxon>Stenosarchaea group</taxon>
        <taxon>Halobacteria</taxon>
        <taxon>Halobacteriales</taxon>
        <taxon>Haloferacaceae</taxon>
    </lineage>
</organism>
<dbReference type="Proteomes" id="UP000199126">
    <property type="component" value="Unassembled WGS sequence"/>
</dbReference>
<evidence type="ECO:0000256" key="1">
    <source>
        <dbReference type="ARBA" id="ARBA00004651"/>
    </source>
</evidence>
<proteinExistence type="predicted"/>
<evidence type="ECO:0000313" key="8">
    <source>
        <dbReference type="Proteomes" id="UP000199126"/>
    </source>
</evidence>
<feature type="transmembrane region" description="Helical" evidence="6">
    <location>
        <begin position="351"/>
        <end position="372"/>
    </location>
</feature>
<reference evidence="8" key="1">
    <citation type="submission" date="2016-10" db="EMBL/GenBank/DDBJ databases">
        <authorList>
            <person name="Varghese N."/>
            <person name="Submissions S."/>
        </authorList>
    </citation>
    <scope>NUCLEOTIDE SEQUENCE [LARGE SCALE GENOMIC DNA]</scope>
    <source>
        <strain evidence="8">CGMCC 1.10121</strain>
    </source>
</reference>
<evidence type="ECO:0000256" key="6">
    <source>
        <dbReference type="SAM" id="Phobius"/>
    </source>
</evidence>
<dbReference type="Pfam" id="PF13440">
    <property type="entry name" value="Polysacc_synt_3"/>
    <property type="match status" value="1"/>
</dbReference>
<protein>
    <submittedName>
        <fullName evidence="7">Membrane protein involved in the export of O-antigen and teichoic acid</fullName>
    </submittedName>
</protein>
<dbReference type="EMBL" id="FODV01000035">
    <property type="protein sequence ID" value="SEP29105.1"/>
    <property type="molecule type" value="Genomic_DNA"/>
</dbReference>
<evidence type="ECO:0000256" key="2">
    <source>
        <dbReference type="ARBA" id="ARBA00022475"/>
    </source>
</evidence>
<accession>A0A1H8WN85</accession>
<feature type="transmembrane region" description="Helical" evidence="6">
    <location>
        <begin position="285"/>
        <end position="304"/>
    </location>
</feature>
<feature type="transmembrane region" description="Helical" evidence="6">
    <location>
        <begin position="7"/>
        <end position="29"/>
    </location>
</feature>
<evidence type="ECO:0000256" key="5">
    <source>
        <dbReference type="ARBA" id="ARBA00023136"/>
    </source>
</evidence>
<feature type="transmembrane region" description="Helical" evidence="6">
    <location>
        <begin position="245"/>
        <end position="265"/>
    </location>
</feature>
<sequence>MSLDRSSVALYASRIFISLAGFLSTVYFARELGASGLGVYFTFETVVIVLGVFTRIGIDNAVIKRLSGADTDYQRGVYLGGALVLVVAPFVVLSTGVLLFATQLNTLVELAVAPLVALTLALGTGRELLIAVLRGERRVATSGLLELLGELVRVGASVALVFDGYGVVGLIYGYVIGQVAAVVVGTPLLRTRPRRPNWGTFRSLFDFSKYTAGMQVSFLAYSWMDTLLLAILVSKSAVGVYEAAWRVSAVTMLAGQAIGTSLAPAVSDWMSSDAVERVEHAVSEAMTYALVLVVPAVVGAALLGDAAMSVLYQFETGGLVLTILVAGKVLQATKDIVQSTLLGTENQRVAFWVNVVTLVANFVLNLVLITYFQLLGAAVATVLTAGTAALAQLWYLRRIVDVRFDWTALGWQVAAALLMGTVVYGLSSQFPPTTVPRLIGLVSVGAAVYGLVVLGHDGMRERFLGVLPGEQSANA</sequence>
<keyword evidence="8" id="KW-1185">Reference proteome</keyword>
<feature type="transmembrane region" description="Helical" evidence="6">
    <location>
        <begin position="210"/>
        <end position="233"/>
    </location>
</feature>
<dbReference type="PANTHER" id="PTHR30250">
    <property type="entry name" value="PST FAMILY PREDICTED COLANIC ACID TRANSPORTER"/>
    <property type="match status" value="1"/>
</dbReference>
<dbReference type="GO" id="GO:0005886">
    <property type="term" value="C:plasma membrane"/>
    <property type="evidence" value="ECO:0007669"/>
    <property type="project" value="UniProtKB-SubCell"/>
</dbReference>
<evidence type="ECO:0000256" key="4">
    <source>
        <dbReference type="ARBA" id="ARBA00022989"/>
    </source>
</evidence>
<dbReference type="CDD" id="cd13128">
    <property type="entry name" value="MATE_Wzx_like"/>
    <property type="match status" value="1"/>
</dbReference>
<feature type="transmembrane region" description="Helical" evidence="6">
    <location>
        <begin position="408"/>
        <end position="426"/>
    </location>
</feature>
<dbReference type="AlphaFoldDB" id="A0A1H8WN85"/>
<feature type="transmembrane region" description="Helical" evidence="6">
    <location>
        <begin position="35"/>
        <end position="56"/>
    </location>
</feature>
<dbReference type="InterPro" id="IPR050833">
    <property type="entry name" value="Poly_Biosynth_Transport"/>
</dbReference>
<evidence type="ECO:0000313" key="7">
    <source>
        <dbReference type="EMBL" id="SEP29105.1"/>
    </source>
</evidence>
<dbReference type="OrthoDB" id="112053at2157"/>